<reference evidence="3" key="1">
    <citation type="journal article" date="2014" name="Int. J. Syst. Evol. Microbiol.">
        <title>Complete genome sequence of Corynebacterium casei LMG S-19264T (=DSM 44701T), isolated from a smear-ripened cheese.</title>
        <authorList>
            <consortium name="US DOE Joint Genome Institute (JGI-PGF)"/>
            <person name="Walter F."/>
            <person name="Albersmeier A."/>
            <person name="Kalinowski J."/>
            <person name="Ruckert C."/>
        </authorList>
    </citation>
    <scope>NUCLEOTIDE SEQUENCE</scope>
    <source>
        <strain evidence="3">JCM 3086</strain>
    </source>
</reference>
<feature type="compositionally biased region" description="Gly residues" evidence="1">
    <location>
        <begin position="138"/>
        <end position="147"/>
    </location>
</feature>
<keyword evidence="2" id="KW-1133">Transmembrane helix</keyword>
<protein>
    <submittedName>
        <fullName evidence="3">Membrane protein</fullName>
    </submittedName>
</protein>
<feature type="region of interest" description="Disordered" evidence="1">
    <location>
        <begin position="536"/>
        <end position="557"/>
    </location>
</feature>
<evidence type="ECO:0000313" key="3">
    <source>
        <dbReference type="EMBL" id="GGJ47439.1"/>
    </source>
</evidence>
<feature type="region of interest" description="Disordered" evidence="1">
    <location>
        <begin position="138"/>
        <end position="166"/>
    </location>
</feature>
<dbReference type="AlphaFoldDB" id="A0A917L6A5"/>
<name>A0A917L6A5_9ACTN</name>
<evidence type="ECO:0000256" key="2">
    <source>
        <dbReference type="SAM" id="Phobius"/>
    </source>
</evidence>
<keyword evidence="2" id="KW-0472">Membrane</keyword>
<reference evidence="3" key="2">
    <citation type="submission" date="2020-09" db="EMBL/GenBank/DDBJ databases">
        <authorList>
            <person name="Sun Q."/>
            <person name="Ohkuma M."/>
        </authorList>
    </citation>
    <scope>NUCLEOTIDE SEQUENCE</scope>
    <source>
        <strain evidence="3">JCM 3086</strain>
    </source>
</reference>
<evidence type="ECO:0000313" key="4">
    <source>
        <dbReference type="Proteomes" id="UP000657574"/>
    </source>
</evidence>
<dbReference type="EMBL" id="BMQA01000034">
    <property type="protein sequence ID" value="GGJ47439.1"/>
    <property type="molecule type" value="Genomic_DNA"/>
</dbReference>
<feature type="compositionally biased region" description="Low complexity" evidence="1">
    <location>
        <begin position="16"/>
        <end position="27"/>
    </location>
</feature>
<dbReference type="RefSeq" id="WP_189315206.1">
    <property type="nucleotide sequence ID" value="NZ_BMQA01000034.1"/>
</dbReference>
<evidence type="ECO:0000256" key="1">
    <source>
        <dbReference type="SAM" id="MobiDB-lite"/>
    </source>
</evidence>
<comment type="caution">
    <text evidence="3">The sequence shown here is derived from an EMBL/GenBank/DDBJ whole genome shotgun (WGS) entry which is preliminary data.</text>
</comment>
<organism evidence="3 4">
    <name type="scientific">Streptomyces brasiliensis</name>
    <dbReference type="NCBI Taxonomy" id="1954"/>
    <lineage>
        <taxon>Bacteria</taxon>
        <taxon>Bacillati</taxon>
        <taxon>Actinomycetota</taxon>
        <taxon>Actinomycetes</taxon>
        <taxon>Kitasatosporales</taxon>
        <taxon>Streptomycetaceae</taxon>
        <taxon>Streptomyces</taxon>
    </lineage>
</organism>
<sequence length="557" mass="55455">MNTPERPDHPDHADDAGAGAAGTSEEVGAAEEKGLSEPGAAAGAAGGDVPEAATGAAGGDVPRGAARAPADDVPEASDERPARRRTPVIVASVAAAVLLAGGGGAYLAATAGGGSGGRTEASAGGGGTPPPLSLDGYAAGGSTGGTNNGIAPGEPDPYGVTYRASGPLPGGPGSAAVYRPAGEVTRDEVTRLADALGVKGTPVAEGQTWRVGGKDGFGPSLRVNRQAPGSWTFERYAPGTDNCKKITVCAQDPADPAAAPVSVPVAKKAAAPVLKALGQDDAKIDASQVMGARRVVDADPVVGGLPTYGWATGLTVSRPGEVVGGSGLLKAPVKGDTYPVLSAEKTLELMNAAPRTDHRMGIGGCASPVPLKDRLEQPCGSSAPAAGPVTVEKAVFGLASHSVAGRQTLVPSWLFAVRGPGAQGAFTVTYPALDPQYLAPAATPSATPTPAPTSAPTTRDVHVDGYTAEGDELTVSFMGGVCADYGASAQEGADQVKVTVTETPWPDKVCILIAKEYVQTVHLDEPLGARKVVGSDGKAVPQLKPGARLPAPPSMAR</sequence>
<keyword evidence="2" id="KW-0812">Transmembrane</keyword>
<proteinExistence type="predicted"/>
<dbReference type="Proteomes" id="UP000657574">
    <property type="component" value="Unassembled WGS sequence"/>
</dbReference>
<feature type="region of interest" description="Disordered" evidence="1">
    <location>
        <begin position="1"/>
        <end position="84"/>
    </location>
</feature>
<accession>A0A917L6A5</accession>
<feature type="transmembrane region" description="Helical" evidence="2">
    <location>
        <begin position="88"/>
        <end position="109"/>
    </location>
</feature>
<gene>
    <name evidence="3" type="ORF">GCM10010121_068400</name>
</gene>
<feature type="compositionally biased region" description="Basic and acidic residues" evidence="1">
    <location>
        <begin position="1"/>
        <end position="15"/>
    </location>
</feature>
<keyword evidence="4" id="KW-1185">Reference proteome</keyword>